<evidence type="ECO:0000313" key="2">
    <source>
        <dbReference type="Proteomes" id="UP000662957"/>
    </source>
</evidence>
<name>A0ABX7LR29_9CAUL</name>
<proteinExistence type="predicted"/>
<keyword evidence="2" id="KW-1185">Reference proteome</keyword>
<dbReference type="Proteomes" id="UP000662957">
    <property type="component" value="Chromosome"/>
</dbReference>
<sequence>MAIGLIDGEYKAVGSDPSQVMRRLIEMVRSASPHPNVDGEDRMSEEG</sequence>
<dbReference type="RefSeq" id="WP_185225530.1">
    <property type="nucleotide sequence ID" value="NZ_CP070968.1"/>
</dbReference>
<organism evidence="1 2">
    <name type="scientific">Brevundimonas fontaquae</name>
    <dbReference type="NCBI Taxonomy" id="2813778"/>
    <lineage>
        <taxon>Bacteria</taxon>
        <taxon>Pseudomonadati</taxon>
        <taxon>Pseudomonadota</taxon>
        <taxon>Alphaproteobacteria</taxon>
        <taxon>Caulobacterales</taxon>
        <taxon>Caulobacteraceae</taxon>
        <taxon>Brevundimonas</taxon>
    </lineage>
</organism>
<reference evidence="1 2" key="1">
    <citation type="submission" date="2021-02" db="EMBL/GenBank/DDBJ databases">
        <title>Brevundimonas sp. CS1 genome sequence.</title>
        <authorList>
            <person name="Lee K."/>
            <person name="Choi Y.-J."/>
            <person name="Son H.-R."/>
        </authorList>
    </citation>
    <scope>NUCLEOTIDE SEQUENCE [LARGE SCALE GENOMIC DNA]</scope>
    <source>
        <strain evidence="1 2">CS1</strain>
    </source>
</reference>
<accession>A0ABX7LR29</accession>
<protein>
    <submittedName>
        <fullName evidence="1">Uncharacterized protein</fullName>
    </submittedName>
</protein>
<gene>
    <name evidence="1" type="ORF">JX001_01170</name>
</gene>
<evidence type="ECO:0000313" key="1">
    <source>
        <dbReference type="EMBL" id="QSF54475.1"/>
    </source>
</evidence>
<dbReference type="EMBL" id="CP070968">
    <property type="protein sequence ID" value="QSF54475.1"/>
    <property type="molecule type" value="Genomic_DNA"/>
</dbReference>